<sequence length="119" mass="13252">MYDGVGGILEFLPTSFDLVKLTYNALKEEWTLKELMSILLQHEISLKKNKTHSLTLVTNQVSSMKKKPPHKNFGGSKQFKKKVNSSQGAFNASASSNATKNKKIQGKMQLLPQDWAQAG</sequence>
<evidence type="ECO:0000313" key="2">
    <source>
        <dbReference type="EMBL" id="RVW40202.1"/>
    </source>
</evidence>
<feature type="region of interest" description="Disordered" evidence="1">
    <location>
        <begin position="89"/>
        <end position="119"/>
    </location>
</feature>
<comment type="caution">
    <text evidence="2">The sequence shown here is derived from an EMBL/GenBank/DDBJ whole genome shotgun (WGS) entry which is preliminary data.</text>
</comment>
<dbReference type="Proteomes" id="UP000288805">
    <property type="component" value="Unassembled WGS sequence"/>
</dbReference>
<accession>A0A438DXP8</accession>
<evidence type="ECO:0000313" key="3">
    <source>
        <dbReference type="Proteomes" id="UP000288805"/>
    </source>
</evidence>
<reference evidence="2 3" key="1">
    <citation type="journal article" date="2018" name="PLoS Genet.">
        <title>Population sequencing reveals clonal diversity and ancestral inbreeding in the grapevine cultivar Chardonnay.</title>
        <authorList>
            <person name="Roach M.J."/>
            <person name="Johnson D.L."/>
            <person name="Bohlmann J."/>
            <person name="van Vuuren H.J."/>
            <person name="Jones S.J."/>
            <person name="Pretorius I.S."/>
            <person name="Schmidt S.A."/>
            <person name="Borneman A.R."/>
        </authorList>
    </citation>
    <scope>NUCLEOTIDE SEQUENCE [LARGE SCALE GENOMIC DNA]</scope>
    <source>
        <strain evidence="3">cv. Chardonnay</strain>
        <tissue evidence="2">Leaf</tissue>
    </source>
</reference>
<feature type="compositionally biased region" description="Polar residues" evidence="1">
    <location>
        <begin position="89"/>
        <end position="99"/>
    </location>
</feature>
<gene>
    <name evidence="2" type="ORF">CK203_078377</name>
</gene>
<evidence type="ECO:0000256" key="1">
    <source>
        <dbReference type="SAM" id="MobiDB-lite"/>
    </source>
</evidence>
<organism evidence="2 3">
    <name type="scientific">Vitis vinifera</name>
    <name type="common">Grape</name>
    <dbReference type="NCBI Taxonomy" id="29760"/>
    <lineage>
        <taxon>Eukaryota</taxon>
        <taxon>Viridiplantae</taxon>
        <taxon>Streptophyta</taxon>
        <taxon>Embryophyta</taxon>
        <taxon>Tracheophyta</taxon>
        <taxon>Spermatophyta</taxon>
        <taxon>Magnoliopsida</taxon>
        <taxon>eudicotyledons</taxon>
        <taxon>Gunneridae</taxon>
        <taxon>Pentapetalae</taxon>
        <taxon>rosids</taxon>
        <taxon>Vitales</taxon>
        <taxon>Vitaceae</taxon>
        <taxon>Viteae</taxon>
        <taxon>Vitis</taxon>
    </lineage>
</organism>
<evidence type="ECO:0008006" key="4">
    <source>
        <dbReference type="Google" id="ProtNLM"/>
    </source>
</evidence>
<dbReference type="AlphaFoldDB" id="A0A438DXP8"/>
<protein>
    <recommendedName>
        <fullName evidence="4">Retrovirus-related Pol polyprotein from transposon TNT 1-94</fullName>
    </recommendedName>
</protein>
<proteinExistence type="predicted"/>
<dbReference type="EMBL" id="QGNW01001463">
    <property type="protein sequence ID" value="RVW40202.1"/>
    <property type="molecule type" value="Genomic_DNA"/>
</dbReference>
<name>A0A438DXP8_VITVI</name>